<proteinExistence type="predicted"/>
<organism evidence="1">
    <name type="scientific">Cellulosimicrobium sp. ES-005</name>
    <dbReference type="NCBI Taxonomy" id="3163031"/>
    <lineage>
        <taxon>Bacteria</taxon>
        <taxon>Bacillati</taxon>
        <taxon>Actinomycetota</taxon>
        <taxon>Actinomycetes</taxon>
        <taxon>Micrococcales</taxon>
        <taxon>Promicromonosporaceae</taxon>
        <taxon>Cellulosimicrobium</taxon>
    </lineage>
</organism>
<reference evidence="1" key="1">
    <citation type="submission" date="2024-06" db="EMBL/GenBank/DDBJ databases">
        <title>Complete genome sequence of the cellulolytic actinobacterium, Cellulosimicrobium ES-005.</title>
        <authorList>
            <person name="Matthews C.T."/>
            <person name="Underwood K.D."/>
            <person name="Ghanchi K.M."/>
            <person name="Fields S.D."/>
            <person name="Gardner S.G."/>
        </authorList>
    </citation>
    <scope>NUCLEOTIDE SEQUENCE</scope>
    <source>
        <strain evidence="1">ES-005</strain>
    </source>
</reference>
<dbReference type="AlphaFoldDB" id="A0AAU8FXL0"/>
<evidence type="ECO:0000313" key="1">
    <source>
        <dbReference type="EMBL" id="XCH29348.1"/>
    </source>
</evidence>
<dbReference type="RefSeq" id="WP_353707646.1">
    <property type="nucleotide sequence ID" value="NZ_CP159290.1"/>
</dbReference>
<sequence>MSIEFTRINLHRQARYEISGAPDVKGDYINAHLRPDLVWIEDDGDAVTTVTVFGPNVKKDGATGKNRHDAKFRPRSRYDRDVPDWLSPLVEHHAKTFGVQP</sequence>
<accession>A0AAU8FXL0</accession>
<dbReference type="EMBL" id="CP159290">
    <property type="protein sequence ID" value="XCH29348.1"/>
    <property type="molecule type" value="Genomic_DNA"/>
</dbReference>
<name>A0AAU8FXL0_9MICO</name>
<protein>
    <submittedName>
        <fullName evidence="1">Uncharacterized protein</fullName>
    </submittedName>
</protein>
<gene>
    <name evidence="1" type="ORF">ABRQ22_17445</name>
</gene>